<keyword evidence="3" id="KW-1185">Reference proteome</keyword>
<dbReference type="InterPro" id="IPR003447">
    <property type="entry name" value="FEMABX"/>
</dbReference>
<accession>A0ABU5CET0</accession>
<dbReference type="EMBL" id="JAROCA020000001">
    <property type="protein sequence ID" value="MDY0404838.1"/>
    <property type="molecule type" value="Genomic_DNA"/>
</dbReference>
<sequence>MLSRGSLFWHYDKSTSVRFQLTVFPLSHCEGSSLYVAKRALAPLFIFVHTFAREKGIAVCREAKIESLRKNNQLVISCVYHRDGRKLASHLMIADGEKAFGLYSASIRLVKSEFTKAEIGRANRYLHWKDILFFKQKGYRTHDFLGLSSDGDNKPYQNINQFKKGFGGREEISYNSYVPQTKKGVLLILFLRWKWRHQLELIKKSCRQGNAKLSLWRNQVQVLQKNCIKCSVEKRKFPCNW</sequence>
<protein>
    <recommendedName>
        <fullName evidence="4">GNAT family N-acetyltransferase</fullName>
    </recommendedName>
</protein>
<dbReference type="RefSeq" id="WP_320384337.1">
    <property type="nucleotide sequence ID" value="NZ_JAROCA020000001.1"/>
</dbReference>
<dbReference type="InterPro" id="IPR016181">
    <property type="entry name" value="Acyl_CoA_acyltransferase"/>
</dbReference>
<gene>
    <name evidence="2" type="ORF">P5G51_004970</name>
</gene>
<dbReference type="PROSITE" id="PS51191">
    <property type="entry name" value="FEMABX"/>
    <property type="match status" value="1"/>
</dbReference>
<proteinExistence type="predicted"/>
<dbReference type="SUPFAM" id="SSF55729">
    <property type="entry name" value="Acyl-CoA N-acyltransferases (Nat)"/>
    <property type="match status" value="1"/>
</dbReference>
<name>A0ABU5CET0_9BACI</name>
<evidence type="ECO:0000313" key="2">
    <source>
        <dbReference type="EMBL" id="MDY0404838.1"/>
    </source>
</evidence>
<comment type="caution">
    <text evidence="2">The sequence shown here is derived from an EMBL/GenBank/DDBJ whole genome shotgun (WGS) entry which is preliminary data.</text>
</comment>
<evidence type="ECO:0000256" key="1">
    <source>
        <dbReference type="ARBA" id="ARBA00004496"/>
    </source>
</evidence>
<comment type="subcellular location">
    <subcellularLocation>
        <location evidence="1">Cytoplasm</location>
    </subcellularLocation>
</comment>
<organism evidence="2 3">
    <name type="scientific">Tigheibacillus jepli</name>
    <dbReference type="NCBI Taxonomy" id="3035914"/>
    <lineage>
        <taxon>Bacteria</taxon>
        <taxon>Bacillati</taxon>
        <taxon>Bacillota</taxon>
        <taxon>Bacilli</taxon>
        <taxon>Bacillales</taxon>
        <taxon>Bacillaceae</taxon>
        <taxon>Tigheibacillus</taxon>
    </lineage>
</organism>
<dbReference type="Gene3D" id="3.40.630.30">
    <property type="match status" value="1"/>
</dbReference>
<reference evidence="2 3" key="1">
    <citation type="submission" date="2023-10" db="EMBL/GenBank/DDBJ databases">
        <title>179-bfca-hs.</title>
        <authorList>
            <person name="Miliotis G."/>
            <person name="Sengupta P."/>
            <person name="Hameed A."/>
            <person name="Chuvochina M."/>
            <person name="Mcdonagh F."/>
            <person name="Simpson A.C."/>
            <person name="Singh N.K."/>
            <person name="Rekha P.D."/>
            <person name="Raman K."/>
            <person name="Hugenholtz P."/>
            <person name="Venkateswaran K."/>
        </authorList>
    </citation>
    <scope>NUCLEOTIDE SEQUENCE [LARGE SCALE GENOMIC DNA]</scope>
    <source>
        <strain evidence="2 3">179-BFC-A-HS</strain>
    </source>
</reference>
<dbReference type="Proteomes" id="UP001228376">
    <property type="component" value="Unassembled WGS sequence"/>
</dbReference>
<evidence type="ECO:0008006" key="4">
    <source>
        <dbReference type="Google" id="ProtNLM"/>
    </source>
</evidence>
<evidence type="ECO:0000313" key="3">
    <source>
        <dbReference type="Proteomes" id="UP001228376"/>
    </source>
</evidence>